<gene>
    <name evidence="2" type="ORF">FRUB_05061</name>
</gene>
<evidence type="ECO:0000313" key="3">
    <source>
        <dbReference type="Proteomes" id="UP000214646"/>
    </source>
</evidence>
<accession>A0A225DF90</accession>
<dbReference type="InterPro" id="IPR011453">
    <property type="entry name" value="DUF1559"/>
</dbReference>
<dbReference type="AlphaFoldDB" id="A0A225DF90"/>
<dbReference type="Pfam" id="PF07596">
    <property type="entry name" value="SBP_bac_10"/>
    <property type="match status" value="1"/>
</dbReference>
<feature type="domain" description="DUF1559" evidence="1">
    <location>
        <begin position="13"/>
        <end position="174"/>
    </location>
</feature>
<dbReference type="Proteomes" id="UP000214646">
    <property type="component" value="Unassembled WGS sequence"/>
</dbReference>
<dbReference type="NCBIfam" id="TIGR04294">
    <property type="entry name" value="pre_pil_HX9DG"/>
    <property type="match status" value="1"/>
</dbReference>
<dbReference type="EMBL" id="NIDE01000008">
    <property type="protein sequence ID" value="OWK40142.1"/>
    <property type="molecule type" value="Genomic_DNA"/>
</dbReference>
<reference evidence="3" key="1">
    <citation type="submission" date="2017-06" db="EMBL/GenBank/DDBJ databases">
        <title>Genome analysis of Fimbriiglobus ruber SP5, the first member of the order Planctomycetales with confirmed chitinolytic capability.</title>
        <authorList>
            <person name="Ravin N.V."/>
            <person name="Rakitin A.L."/>
            <person name="Ivanova A.A."/>
            <person name="Beletsky A.V."/>
            <person name="Kulichevskaya I.S."/>
            <person name="Mardanov A.V."/>
            <person name="Dedysh S.N."/>
        </authorList>
    </citation>
    <scope>NUCLEOTIDE SEQUENCE [LARGE SCALE GENOMIC DNA]</scope>
    <source>
        <strain evidence="3">SP5</strain>
    </source>
</reference>
<dbReference type="OrthoDB" id="255848at2"/>
<dbReference type="RefSeq" id="WP_088256117.1">
    <property type="nucleotide sequence ID" value="NZ_NIDE01000008.1"/>
</dbReference>
<comment type="caution">
    <text evidence="2">The sequence shown here is derived from an EMBL/GenBank/DDBJ whole genome shotgun (WGS) entry which is preliminary data.</text>
</comment>
<keyword evidence="3" id="KW-1185">Reference proteome</keyword>
<evidence type="ECO:0000313" key="2">
    <source>
        <dbReference type="EMBL" id="OWK40142.1"/>
    </source>
</evidence>
<organism evidence="2 3">
    <name type="scientific">Fimbriiglobus ruber</name>
    <dbReference type="NCBI Taxonomy" id="1908690"/>
    <lineage>
        <taxon>Bacteria</taxon>
        <taxon>Pseudomonadati</taxon>
        <taxon>Planctomycetota</taxon>
        <taxon>Planctomycetia</taxon>
        <taxon>Gemmatales</taxon>
        <taxon>Gemmataceae</taxon>
        <taxon>Fimbriiglobus</taxon>
    </lineage>
</organism>
<dbReference type="InterPro" id="IPR027558">
    <property type="entry name" value="Pre_pil_HX9DG_C"/>
</dbReference>
<protein>
    <recommendedName>
        <fullName evidence="1">DUF1559 domain-containing protein</fullName>
    </recommendedName>
</protein>
<proteinExistence type="predicted"/>
<evidence type="ECO:0000259" key="1">
    <source>
        <dbReference type="Pfam" id="PF07596"/>
    </source>
</evidence>
<sequence length="195" mass="20085">MGTYASNALAFSQYTYDTPGNGLTAYVHGPSPTSGTFYSTTTAFPIMVGGKSMPASYPDGLSNTIFFVEKYAICSPDGNANDGGTQWADRYETQTAPFIGVQAYSSAATLSYGSNQVGVQGPVYGAAGKFQVQPYPYLGTGTNACIPGIAGTSHIGGIQVALGDGSVRSVNASVSATTWWLAIVPDDGGVLGSDW</sequence>
<name>A0A225DF90_9BACT</name>